<protein>
    <submittedName>
        <fullName evidence="2">Uncharacterized protein</fullName>
    </submittedName>
</protein>
<dbReference type="Proteomes" id="UP001589894">
    <property type="component" value="Unassembled WGS sequence"/>
</dbReference>
<proteinExistence type="predicted"/>
<name>A0ABV6NYH7_9ACTN</name>
<feature type="region of interest" description="Disordered" evidence="1">
    <location>
        <begin position="18"/>
        <end position="51"/>
    </location>
</feature>
<sequence length="51" mass="5626">MPEKVITSKVGLDDLLDGCGGQLDQGQPGDSRQRLARHRPTERWPGVRVVT</sequence>
<gene>
    <name evidence="2" type="ORF">ACFFHU_13280</name>
</gene>
<evidence type="ECO:0000313" key="3">
    <source>
        <dbReference type="Proteomes" id="UP001589894"/>
    </source>
</evidence>
<evidence type="ECO:0000313" key="2">
    <source>
        <dbReference type="EMBL" id="MFC0565103.1"/>
    </source>
</evidence>
<dbReference type="EMBL" id="JBHLUE010000011">
    <property type="protein sequence ID" value="MFC0565103.1"/>
    <property type="molecule type" value="Genomic_DNA"/>
</dbReference>
<dbReference type="RefSeq" id="WP_377338640.1">
    <property type="nucleotide sequence ID" value="NZ_JBHLUE010000011.1"/>
</dbReference>
<comment type="caution">
    <text evidence="2">The sequence shown here is derived from an EMBL/GenBank/DDBJ whole genome shotgun (WGS) entry which is preliminary data.</text>
</comment>
<evidence type="ECO:0000256" key="1">
    <source>
        <dbReference type="SAM" id="MobiDB-lite"/>
    </source>
</evidence>
<accession>A0ABV6NYH7</accession>
<organism evidence="2 3">
    <name type="scientific">Plantactinospora siamensis</name>
    <dbReference type="NCBI Taxonomy" id="555372"/>
    <lineage>
        <taxon>Bacteria</taxon>
        <taxon>Bacillati</taxon>
        <taxon>Actinomycetota</taxon>
        <taxon>Actinomycetes</taxon>
        <taxon>Micromonosporales</taxon>
        <taxon>Micromonosporaceae</taxon>
        <taxon>Plantactinospora</taxon>
    </lineage>
</organism>
<reference evidence="2 3" key="1">
    <citation type="submission" date="2024-09" db="EMBL/GenBank/DDBJ databases">
        <authorList>
            <person name="Sun Q."/>
            <person name="Mori K."/>
        </authorList>
    </citation>
    <scope>NUCLEOTIDE SEQUENCE [LARGE SCALE GENOMIC DNA]</scope>
    <source>
        <strain evidence="2 3">TBRC 2205</strain>
    </source>
</reference>
<keyword evidence="3" id="KW-1185">Reference proteome</keyword>